<feature type="region of interest" description="Disordered" evidence="1">
    <location>
        <begin position="221"/>
        <end position="246"/>
    </location>
</feature>
<sequence length="396" mass="44224">MFVLRTGLQGNGKTLNTIKEVDAKAAKEGRPVYYHNIRGFDPNAEVLEAVWQEFDEPQKWHELPQNAMIVIDEAQTFFRVRPAGSAVPAYASALETMRHRGHELHCITQNPGLIDTHFRKLCNSHIHYVRGHKGKVIKRWEFERVNMDVEKKNDFSDGQATRVLLDKKYFGVYQSVAEGSEHHMKFKPPRALFVFIACIIGIGYFGYGIYERRIAPPKPQAEAVEQARATSPTGEPVAQQPAPNNAAPLSPEEYVALRVPRLPDVPSSAPIYDEITRPVTYPRLSCMYSTDQQMVARNHKRLVLGYRDGKVYGCRCNTQQGTRAVVSFEACMAYVEEGAFDPAKPDRLPDPNGQIAQTQPEQQPPQNQPSRPAPSASANAPVGAAWPSLSGYQGAL</sequence>
<proteinExistence type="predicted"/>
<dbReference type="EMBL" id="FMZQ01000008">
    <property type="protein sequence ID" value="SDC91607.1"/>
    <property type="molecule type" value="Genomic_DNA"/>
</dbReference>
<dbReference type="InterPro" id="IPR008900">
    <property type="entry name" value="Zot_N"/>
</dbReference>
<dbReference type="Pfam" id="PF05707">
    <property type="entry name" value="Zot"/>
    <property type="match status" value="1"/>
</dbReference>
<name>A0A1G6QIU6_9GAMM</name>
<gene>
    <name evidence="3" type="ORF">SAMN05216576_10813</name>
</gene>
<keyword evidence="2" id="KW-0812">Transmembrane</keyword>
<dbReference type="Proteomes" id="UP000199467">
    <property type="component" value="Unassembled WGS sequence"/>
</dbReference>
<evidence type="ECO:0000313" key="4">
    <source>
        <dbReference type="Proteomes" id="UP000199467"/>
    </source>
</evidence>
<accession>A0A1G6QIU6</accession>
<keyword evidence="2" id="KW-0472">Membrane</keyword>
<evidence type="ECO:0000256" key="1">
    <source>
        <dbReference type="SAM" id="MobiDB-lite"/>
    </source>
</evidence>
<dbReference type="Gene3D" id="3.40.50.300">
    <property type="entry name" value="P-loop containing nucleotide triphosphate hydrolases"/>
    <property type="match status" value="1"/>
</dbReference>
<organism evidence="3 4">
    <name type="scientific">Ectopseudomonas chengduensis</name>
    <dbReference type="NCBI Taxonomy" id="489632"/>
    <lineage>
        <taxon>Bacteria</taxon>
        <taxon>Pseudomonadati</taxon>
        <taxon>Pseudomonadota</taxon>
        <taxon>Gammaproteobacteria</taxon>
        <taxon>Pseudomonadales</taxon>
        <taxon>Pseudomonadaceae</taxon>
        <taxon>Ectopseudomonas</taxon>
    </lineage>
</organism>
<feature type="transmembrane region" description="Helical" evidence="2">
    <location>
        <begin position="191"/>
        <end position="210"/>
    </location>
</feature>
<feature type="compositionally biased region" description="Low complexity" evidence="1">
    <location>
        <begin position="368"/>
        <end position="385"/>
    </location>
</feature>
<protein>
    <submittedName>
        <fullName evidence="3">Zonular occludens toxin (Zot)</fullName>
    </submittedName>
</protein>
<reference evidence="4" key="1">
    <citation type="submission" date="2016-10" db="EMBL/GenBank/DDBJ databases">
        <authorList>
            <person name="Varghese N."/>
            <person name="Submissions S."/>
        </authorList>
    </citation>
    <scope>NUCLEOTIDE SEQUENCE [LARGE SCALE GENOMIC DNA]</scope>
    <source>
        <strain evidence="4">DSM 26382</strain>
    </source>
</reference>
<dbReference type="RefSeq" id="WP_090336837.1">
    <property type="nucleotide sequence ID" value="NZ_FMZQ01000008.1"/>
</dbReference>
<keyword evidence="2" id="KW-1133">Transmembrane helix</keyword>
<feature type="compositionally biased region" description="Low complexity" evidence="1">
    <location>
        <begin position="236"/>
        <end position="246"/>
    </location>
</feature>
<evidence type="ECO:0000256" key="2">
    <source>
        <dbReference type="SAM" id="Phobius"/>
    </source>
</evidence>
<dbReference type="InterPro" id="IPR027417">
    <property type="entry name" value="P-loop_NTPase"/>
</dbReference>
<evidence type="ECO:0000313" key="3">
    <source>
        <dbReference type="EMBL" id="SDC91607.1"/>
    </source>
</evidence>
<keyword evidence="4" id="KW-1185">Reference proteome</keyword>
<dbReference type="AlphaFoldDB" id="A0A1G6QIU6"/>
<feature type="region of interest" description="Disordered" evidence="1">
    <location>
        <begin position="342"/>
        <end position="396"/>
    </location>
</feature>